<dbReference type="GO" id="GO:0008168">
    <property type="term" value="F:methyltransferase activity"/>
    <property type="evidence" value="ECO:0007669"/>
    <property type="project" value="UniProtKB-KW"/>
</dbReference>
<evidence type="ECO:0000313" key="2">
    <source>
        <dbReference type="Proteomes" id="UP000830326"/>
    </source>
</evidence>
<keyword evidence="1" id="KW-0808">Transferase</keyword>
<sequence>MNLKRVLQYAHELMNHALTHGDIAVDGTCGNGHDTLLLSRLVGKTGHVYGFDIQETAIQNTQQRLKDNKADKQTTLVLDSHSFIEQHIPDQHLTRLKAAIFNLGYLPGSDKSVITEADQTLKSVQTILHYLQKGGLIVLVVYYGHPGGEEEKAALLEYVSNLDQRQHNVLQYGFINQRNQPPFIIAIEKK</sequence>
<dbReference type="SUPFAM" id="SSF53335">
    <property type="entry name" value="S-adenosyl-L-methionine-dependent methyltransferases"/>
    <property type="match status" value="1"/>
</dbReference>
<dbReference type="Gene3D" id="3.40.50.150">
    <property type="entry name" value="Vaccinia Virus protein VP39"/>
    <property type="match status" value="1"/>
</dbReference>
<dbReference type="Proteomes" id="UP000830326">
    <property type="component" value="Chromosome"/>
</dbReference>
<dbReference type="PANTHER" id="PTHR35276">
    <property type="entry name" value="S-ADENOSYL-L-METHIONINE-DEPENDENT METHYLTRANSFERASES SUPERFAMILY PROTEIN"/>
    <property type="match status" value="1"/>
</dbReference>
<gene>
    <name evidence="1" type="ORF">MUO15_20290</name>
</gene>
<protein>
    <submittedName>
        <fullName evidence="1">Methyltransferase domain-containing protein</fullName>
    </submittedName>
</protein>
<organism evidence="1 2">
    <name type="scientific">Halobacillus amylolyticus</name>
    <dbReference type="NCBI Taxonomy" id="2932259"/>
    <lineage>
        <taxon>Bacteria</taxon>
        <taxon>Bacillati</taxon>
        <taxon>Bacillota</taxon>
        <taxon>Bacilli</taxon>
        <taxon>Bacillales</taxon>
        <taxon>Bacillaceae</taxon>
        <taxon>Halobacillus</taxon>
    </lineage>
</organism>
<reference evidence="1" key="1">
    <citation type="submission" date="2022-04" db="EMBL/GenBank/DDBJ databases">
        <title>Halobacillus sp. isolated from saltern.</title>
        <authorList>
            <person name="Won M."/>
            <person name="Lee C.-M."/>
            <person name="Woen H.-Y."/>
            <person name="Kwon S.-W."/>
        </authorList>
    </citation>
    <scope>NUCLEOTIDE SEQUENCE</scope>
    <source>
        <strain evidence="1">SSHM10-5</strain>
    </source>
</reference>
<keyword evidence="2" id="KW-1185">Reference proteome</keyword>
<dbReference type="InterPro" id="IPR010719">
    <property type="entry name" value="MnmM_MeTrfase"/>
</dbReference>
<proteinExistence type="predicted"/>
<accession>A0ABY4HBD8</accession>
<dbReference type="CDD" id="cd02440">
    <property type="entry name" value="AdoMet_MTases"/>
    <property type="match status" value="1"/>
</dbReference>
<dbReference type="InterPro" id="IPR029063">
    <property type="entry name" value="SAM-dependent_MTases_sf"/>
</dbReference>
<dbReference type="RefSeq" id="WP_245032243.1">
    <property type="nucleotide sequence ID" value="NZ_CP095075.1"/>
</dbReference>
<evidence type="ECO:0000313" key="1">
    <source>
        <dbReference type="EMBL" id="UOR11866.1"/>
    </source>
</evidence>
<dbReference type="PANTHER" id="PTHR35276:SF1">
    <property type="entry name" value="TRNA (MNM(5)S(2)U34)-METHYLTRANSFERASE, CHLOROPLASTIC"/>
    <property type="match status" value="1"/>
</dbReference>
<dbReference type="EMBL" id="CP095075">
    <property type="protein sequence ID" value="UOR11866.1"/>
    <property type="molecule type" value="Genomic_DNA"/>
</dbReference>
<dbReference type="Pfam" id="PF06962">
    <property type="entry name" value="rRNA_methylase"/>
    <property type="match status" value="1"/>
</dbReference>
<keyword evidence="1" id="KW-0489">Methyltransferase</keyword>
<dbReference type="GO" id="GO:0032259">
    <property type="term" value="P:methylation"/>
    <property type="evidence" value="ECO:0007669"/>
    <property type="project" value="UniProtKB-KW"/>
</dbReference>
<name>A0ABY4HBD8_9BACI</name>